<evidence type="ECO:0000313" key="3">
    <source>
        <dbReference type="Proteomes" id="UP000039865"/>
    </source>
</evidence>
<evidence type="ECO:0000313" key="2">
    <source>
        <dbReference type="EMBL" id="CDW81146.1"/>
    </source>
</evidence>
<dbReference type="InParanoid" id="A0A078AH38"/>
<keyword evidence="3" id="KW-1185">Reference proteome</keyword>
<proteinExistence type="predicted"/>
<sequence length="1025" mass="120546">MSQFQAEVEKNEEVTISLPQSQIKGFIKNSNRTSQKTLLLRKGNSSINNLINNTFMTSVNIHTERQMNPQKISQIIDQYESNSSVSLSNDSPRKKINHKKMTKNNSENELQYFNSEKKQSYTQIRQEKLLKDVQYVSSYAEDKFYQDYHKCDIKPGLNFLKIFIANSKREKPFKLNINFPMTIGLFHEKFLIYTNDQVKETDFLYKLQKKYNLQIEQIVEKGFKNIVFEDNIPIMLHKKVETYQLNQTCLTYENVGQQYIIPSGLRASVYRYHYYNSSYNTSNKQSYVYLLANQQMIDLANDKLSATLNLENYPTSTQIYKILNMNSFQFDKTAEQLVTFIQKHYVADWMQSLQNPLKGLRNLKYFGQNKRELYKKSDQKKQGSKVYVSADEKRIIDREGNYSNLMQTLQNQIQFTSHLRKRGVFTFEQQIPTNPIASTEATSLICDLCYMLIVAELELINIEEQFAVAFNIPQAKIQYPLDAKLKESSNTFQARKGLMVEDLPYKPIQWRVLIYLRNFVNIDMNQFLKNSTTDIYVQVRLFDKITKMKWLSKDHNQMLNQNQNQLNFVRLHYFFSLPSENIQKFLMDGEIEIRVTDGPSFSKQEPLLVGQIHAFRNFHFKDQLIEKQSIYDFEYHDTKREYFNVQLFSKKMSSCSVSIVVGLKKDYESRSEKLQLQNQLGVYVPLDEYYNCDPLPQTWIEMFEESNTINIESFINPEKLGEENQRQEEIDLDYYPVQNLISYEERLAESKVKSSQKFDHIESKLMSETFTTMEKKRINLLTRIQNNKSLMQRSELSSAGFNQSGFNSSRSQSSAEHPKKFYRLKKIKLQRSYSNFGFKNSQNDQDQQKVEYTDQQQSELDLKDKESNRFENESQSQVDNQLIGNDTFSRKSQVKQIKTLKKIKSLEKFHQSQTRSLIPYLNTSQVKNINKVIGTIKHQSGIMSSSRDSINKENSAMLSESYINSEIKKSLNSQSIQIPNRIEMIEKQKRQKLIKDIKKIQNRTTLYNQISGIHTQRAIPTMNNL</sequence>
<accession>A0A078AH38</accession>
<protein>
    <submittedName>
        <fullName evidence="2">Uncharacterized protein</fullName>
    </submittedName>
</protein>
<dbReference type="Proteomes" id="UP000039865">
    <property type="component" value="Unassembled WGS sequence"/>
</dbReference>
<organism evidence="2 3">
    <name type="scientific">Stylonychia lemnae</name>
    <name type="common">Ciliate</name>
    <dbReference type="NCBI Taxonomy" id="5949"/>
    <lineage>
        <taxon>Eukaryota</taxon>
        <taxon>Sar</taxon>
        <taxon>Alveolata</taxon>
        <taxon>Ciliophora</taxon>
        <taxon>Intramacronucleata</taxon>
        <taxon>Spirotrichea</taxon>
        <taxon>Stichotrichia</taxon>
        <taxon>Sporadotrichida</taxon>
        <taxon>Oxytrichidae</taxon>
        <taxon>Stylonychinae</taxon>
        <taxon>Stylonychia</taxon>
    </lineage>
</organism>
<name>A0A078AH38_STYLE</name>
<dbReference type="EMBL" id="CCKQ01009648">
    <property type="protein sequence ID" value="CDW81146.1"/>
    <property type="molecule type" value="Genomic_DNA"/>
</dbReference>
<dbReference type="AlphaFoldDB" id="A0A078AH38"/>
<reference evidence="2 3" key="1">
    <citation type="submission" date="2014-06" db="EMBL/GenBank/DDBJ databases">
        <authorList>
            <person name="Swart Estienne"/>
        </authorList>
    </citation>
    <scope>NUCLEOTIDE SEQUENCE [LARGE SCALE GENOMIC DNA]</scope>
    <source>
        <strain evidence="2 3">130c</strain>
    </source>
</reference>
<gene>
    <name evidence="2" type="primary">Contig3289.g3519</name>
    <name evidence="2" type="ORF">STYLEM_10156</name>
</gene>
<evidence type="ECO:0000256" key="1">
    <source>
        <dbReference type="SAM" id="MobiDB-lite"/>
    </source>
</evidence>
<feature type="region of interest" description="Disordered" evidence="1">
    <location>
        <begin position="837"/>
        <end position="861"/>
    </location>
</feature>